<sequence>MRVLSALLRFVLTLVVVVVCAAVAGAAGPATAVAAEKVRFGVAVDPAVGGTAAAPSPVAARLTLAVGSQDRPPAEARELAVAFPQGFTFTGVRAAVCDAEDLGVRGPTACPSGSQIGAGQASFVYLPSSLRIRGTTDAMALYAAGPGKVLLYLHVTQPTTLAFVFPGTVTPGDAASGPVVTFDLREVADASTGTTSLTQVTLDLPRGGLGDAGQAPKAKRYKYCRAVKGTSRTLCYTCRGRGKARRCFNRRFEKRKVVRPRSAVAAAVAVARATPRSGAIGGGGGSPPPMGPAWRGAATRADAALTPPVGALAAGPCGAGGQWAFEARLLFRGGARQTEAATVACTPGSAAAGPGTAPGTPALPPCMVLPALCPAPSRP</sequence>
<keyword evidence="1" id="KW-0732">Signal</keyword>
<evidence type="ECO:0000313" key="2">
    <source>
        <dbReference type="EMBL" id="XAY08186.1"/>
    </source>
</evidence>
<accession>A0AAU7B2D9</accession>
<dbReference type="AlphaFoldDB" id="A0AAU7B2D9"/>
<dbReference type="RefSeq" id="WP_354699369.1">
    <property type="nucleotide sequence ID" value="NZ_CP114014.1"/>
</dbReference>
<dbReference type="KEGG" id="parq:DSM112329_05084"/>
<organism evidence="2">
    <name type="scientific">Paraconexibacter sp. AEG42_29</name>
    <dbReference type="NCBI Taxonomy" id="2997339"/>
    <lineage>
        <taxon>Bacteria</taxon>
        <taxon>Bacillati</taxon>
        <taxon>Actinomycetota</taxon>
        <taxon>Thermoleophilia</taxon>
        <taxon>Solirubrobacterales</taxon>
        <taxon>Paraconexibacteraceae</taxon>
        <taxon>Paraconexibacter</taxon>
    </lineage>
</organism>
<proteinExistence type="predicted"/>
<gene>
    <name evidence="2" type="ORF">DSM112329_05084</name>
</gene>
<dbReference type="EMBL" id="CP114014">
    <property type="protein sequence ID" value="XAY08186.1"/>
    <property type="molecule type" value="Genomic_DNA"/>
</dbReference>
<protein>
    <submittedName>
        <fullName evidence="2">Uncharacterized protein</fullName>
    </submittedName>
</protein>
<feature type="chain" id="PRO_5043537420" evidence="1">
    <location>
        <begin position="22"/>
        <end position="379"/>
    </location>
</feature>
<name>A0AAU7B2D9_9ACTN</name>
<feature type="signal peptide" evidence="1">
    <location>
        <begin position="1"/>
        <end position="21"/>
    </location>
</feature>
<evidence type="ECO:0000256" key="1">
    <source>
        <dbReference type="SAM" id="SignalP"/>
    </source>
</evidence>
<reference evidence="2" key="1">
    <citation type="submission" date="2022-12" db="EMBL/GenBank/DDBJ databases">
        <title>Paraconexibacter alkalitolerans sp. nov. and Baekduia alba sp. nov., isolated from soil and emended description of the genera Paraconexibacter (Chun et al., 2020) and Baekduia (An et al., 2020).</title>
        <authorList>
            <person name="Vieira S."/>
            <person name="Huber K.J."/>
            <person name="Geppert A."/>
            <person name="Wolf J."/>
            <person name="Neumann-Schaal M."/>
            <person name="Muesken M."/>
            <person name="Overmann J."/>
        </authorList>
    </citation>
    <scope>NUCLEOTIDE SEQUENCE</scope>
    <source>
        <strain evidence="2">AEG42_29</strain>
    </source>
</reference>